<evidence type="ECO:0000313" key="17">
    <source>
        <dbReference type="Proteomes" id="UP000014500"/>
    </source>
</evidence>
<keyword evidence="13 15" id="KW-0131">Cell cycle</keyword>
<evidence type="ECO:0000256" key="8">
    <source>
        <dbReference type="ARBA" id="ARBA00022776"/>
    </source>
</evidence>
<keyword evidence="9 15" id="KW-0833">Ubl conjugation pathway</keyword>
<dbReference type="EMBL" id="JH432077">
    <property type="status" value="NOT_ANNOTATED_CDS"/>
    <property type="molecule type" value="Genomic_DNA"/>
</dbReference>
<name>T1JCT0_STRMM</name>
<comment type="similarity">
    <text evidence="14 15">Belongs to the BABAM2 family.</text>
</comment>
<organism evidence="16 17">
    <name type="scientific">Strigamia maritima</name>
    <name type="common">European centipede</name>
    <name type="synonym">Geophilus maritimus</name>
    <dbReference type="NCBI Taxonomy" id="126957"/>
    <lineage>
        <taxon>Eukaryota</taxon>
        <taxon>Metazoa</taxon>
        <taxon>Ecdysozoa</taxon>
        <taxon>Arthropoda</taxon>
        <taxon>Myriapoda</taxon>
        <taxon>Chilopoda</taxon>
        <taxon>Pleurostigmophora</taxon>
        <taxon>Geophilomorpha</taxon>
        <taxon>Linotaeniidae</taxon>
        <taxon>Strigamia</taxon>
    </lineage>
</organism>
<dbReference type="GO" id="GO:0051301">
    <property type="term" value="P:cell division"/>
    <property type="evidence" value="ECO:0007669"/>
    <property type="project" value="UniProtKB-UniRule"/>
</dbReference>
<keyword evidence="12 15" id="KW-0539">Nucleus</keyword>
<dbReference type="GO" id="GO:0006325">
    <property type="term" value="P:chromatin organization"/>
    <property type="evidence" value="ECO:0007669"/>
    <property type="project" value="UniProtKB-UniRule"/>
</dbReference>
<comment type="domain">
    <text evidence="15">Contains 2 ubiquitin-conjugating enzyme family-like (UEV-like) regions. These regions lack the critical Cys residues required for ubiquitination but retain the ability to bind ubiquitin.</text>
</comment>
<keyword evidence="10 15" id="KW-0156">Chromatin regulator</keyword>
<evidence type="ECO:0000256" key="11">
    <source>
        <dbReference type="ARBA" id="ARBA00023204"/>
    </source>
</evidence>
<dbReference type="STRING" id="126957.T1JCT0"/>
<keyword evidence="4 15" id="KW-0132">Cell division</keyword>
<keyword evidence="7 15" id="KW-0227">DNA damage</keyword>
<keyword evidence="17" id="KW-1185">Reference proteome</keyword>
<evidence type="ECO:0000256" key="9">
    <source>
        <dbReference type="ARBA" id="ARBA00022786"/>
    </source>
</evidence>
<dbReference type="AlphaFoldDB" id="T1JCT0"/>
<dbReference type="GO" id="GO:0031593">
    <property type="term" value="F:polyubiquitin modification-dependent protein binding"/>
    <property type="evidence" value="ECO:0007669"/>
    <property type="project" value="UniProtKB-UniRule"/>
</dbReference>
<dbReference type="GO" id="GO:0006302">
    <property type="term" value="P:double-strand break repair"/>
    <property type="evidence" value="ECO:0007669"/>
    <property type="project" value="UniProtKB-UniRule"/>
</dbReference>
<dbReference type="PANTHER" id="PTHR15189">
    <property type="entry name" value="BRISC AND BRCA1-A COMPLEX MEMBER 2"/>
    <property type="match status" value="1"/>
</dbReference>
<dbReference type="GO" id="GO:0006915">
    <property type="term" value="P:apoptotic process"/>
    <property type="evidence" value="ECO:0007669"/>
    <property type="project" value="UniProtKB-UniRule"/>
</dbReference>
<dbReference type="PhylomeDB" id="T1JCT0"/>
<evidence type="ECO:0000256" key="15">
    <source>
        <dbReference type="RuleBase" id="RU368019"/>
    </source>
</evidence>
<dbReference type="InterPro" id="IPR010358">
    <property type="entry name" value="BRE"/>
</dbReference>
<evidence type="ECO:0000256" key="3">
    <source>
        <dbReference type="ARBA" id="ARBA00022490"/>
    </source>
</evidence>
<dbReference type="GO" id="GO:0070531">
    <property type="term" value="C:BRCA1-A complex"/>
    <property type="evidence" value="ECO:0007669"/>
    <property type="project" value="UniProtKB-UniRule"/>
</dbReference>
<keyword evidence="11 15" id="KW-0234">DNA repair</keyword>
<dbReference type="GO" id="GO:0045739">
    <property type="term" value="P:positive regulation of DNA repair"/>
    <property type="evidence" value="ECO:0007669"/>
    <property type="project" value="UniProtKB-UniRule"/>
</dbReference>
<evidence type="ECO:0000256" key="6">
    <source>
        <dbReference type="ARBA" id="ARBA00022737"/>
    </source>
</evidence>
<dbReference type="eggNOG" id="ENOG502QUU0">
    <property type="taxonomic scope" value="Eukaryota"/>
</dbReference>
<reference evidence="17" key="1">
    <citation type="submission" date="2011-05" db="EMBL/GenBank/DDBJ databases">
        <authorList>
            <person name="Richards S.R."/>
            <person name="Qu J."/>
            <person name="Jiang H."/>
            <person name="Jhangiani S.N."/>
            <person name="Agravi P."/>
            <person name="Goodspeed R."/>
            <person name="Gross S."/>
            <person name="Mandapat C."/>
            <person name="Jackson L."/>
            <person name="Mathew T."/>
            <person name="Pu L."/>
            <person name="Thornton R."/>
            <person name="Saada N."/>
            <person name="Wilczek-Boney K.B."/>
            <person name="Lee S."/>
            <person name="Kovar C."/>
            <person name="Wu Y."/>
            <person name="Scherer S.E."/>
            <person name="Worley K.C."/>
            <person name="Muzny D.M."/>
            <person name="Gibbs R."/>
        </authorList>
    </citation>
    <scope>NUCLEOTIDE SEQUENCE</scope>
    <source>
        <strain evidence="17">Brora</strain>
    </source>
</reference>
<dbReference type="GO" id="GO:0007095">
    <property type="term" value="P:mitotic G2 DNA damage checkpoint signaling"/>
    <property type="evidence" value="ECO:0007669"/>
    <property type="project" value="UniProtKB-UniRule"/>
</dbReference>
<evidence type="ECO:0000256" key="5">
    <source>
        <dbReference type="ARBA" id="ARBA00022703"/>
    </source>
</evidence>
<dbReference type="Pfam" id="PF06113">
    <property type="entry name" value="BRE"/>
    <property type="match status" value="1"/>
</dbReference>
<dbReference type="Proteomes" id="UP000014500">
    <property type="component" value="Unassembled WGS sequence"/>
</dbReference>
<evidence type="ECO:0000256" key="13">
    <source>
        <dbReference type="ARBA" id="ARBA00023306"/>
    </source>
</evidence>
<dbReference type="EnsemblMetazoa" id="SMAR011599-RA">
    <property type="protein sequence ID" value="SMAR011599-PA"/>
    <property type="gene ID" value="SMAR011599"/>
</dbReference>
<evidence type="ECO:0000256" key="2">
    <source>
        <dbReference type="ARBA" id="ARBA00019438"/>
    </source>
</evidence>
<proteinExistence type="inferred from homology"/>
<evidence type="ECO:0000256" key="10">
    <source>
        <dbReference type="ARBA" id="ARBA00022853"/>
    </source>
</evidence>
<dbReference type="GO" id="GO:0070552">
    <property type="term" value="C:BRISC complex"/>
    <property type="evidence" value="ECO:0007669"/>
    <property type="project" value="UniProtKB-UniRule"/>
</dbReference>
<dbReference type="PANTHER" id="PTHR15189:SF7">
    <property type="entry name" value="BRISC AND BRCA1-A COMPLEX MEMBER 2"/>
    <property type="match status" value="1"/>
</dbReference>
<evidence type="ECO:0000313" key="16">
    <source>
        <dbReference type="EnsemblMetazoa" id="SMAR011599-PA"/>
    </source>
</evidence>
<reference evidence="16" key="2">
    <citation type="submission" date="2015-02" db="UniProtKB">
        <authorList>
            <consortium name="EnsemblMetazoa"/>
        </authorList>
    </citation>
    <scope>IDENTIFICATION</scope>
</reference>
<evidence type="ECO:0000256" key="14">
    <source>
        <dbReference type="ARBA" id="ARBA00025766"/>
    </source>
</evidence>
<comment type="subunit">
    <text evidence="15">Component of the ARISC complex. Component of the BRCA1-A complex. Component of the BRISC complex. Binds polyubiquitin.</text>
</comment>
<evidence type="ECO:0000256" key="7">
    <source>
        <dbReference type="ARBA" id="ARBA00022763"/>
    </source>
</evidence>
<protein>
    <recommendedName>
        <fullName evidence="2 15">BRISC and BRCA1-A complex member 2</fullName>
    </recommendedName>
</protein>
<keyword evidence="3 15" id="KW-0963">Cytoplasm</keyword>
<comment type="function">
    <text evidence="15">May play a role in homeostasis or cellular differentiation in cells of neural, epithelial and germline origins. May also act as a death receptor-associated anti-apoptotic protein, which inhibits the mitochondrial apoptotic pathway.</text>
</comment>
<keyword evidence="5 15" id="KW-0053">Apoptosis</keyword>
<accession>T1JCT0</accession>
<keyword evidence="8 15" id="KW-0498">Mitosis</keyword>
<sequence>MLVHLIEQLVDAYREHQIQLLNIYDRLKFEYESLLDNTIFTKDDVEVAQLRKSKVGSVNFLIRLPLDLSKIPRVYLDVGNPGEDSVVLLIVYNSKDFNKISPQIFLSPRVENAFGGSTNLRIPNYQTGSCLMDYVPIVQDLIQNKVV</sequence>
<dbReference type="HOGENOM" id="CLU_1770401_0_0_1"/>
<evidence type="ECO:0000256" key="12">
    <source>
        <dbReference type="ARBA" id="ARBA00023242"/>
    </source>
</evidence>
<evidence type="ECO:0000256" key="1">
    <source>
        <dbReference type="ARBA" id="ARBA00004123"/>
    </source>
</evidence>
<evidence type="ECO:0000256" key="4">
    <source>
        <dbReference type="ARBA" id="ARBA00022618"/>
    </source>
</evidence>
<dbReference type="GO" id="GO:0005737">
    <property type="term" value="C:cytoplasm"/>
    <property type="evidence" value="ECO:0007669"/>
    <property type="project" value="UniProtKB-SubCell"/>
</dbReference>
<dbReference type="GO" id="GO:0010212">
    <property type="term" value="P:response to ionizing radiation"/>
    <property type="evidence" value="ECO:0007669"/>
    <property type="project" value="UniProtKB-UniRule"/>
</dbReference>
<comment type="subcellular location">
    <subcellularLocation>
        <location evidence="15">Cytoplasm</location>
    </subcellularLocation>
    <subcellularLocation>
        <location evidence="1 15">Nucleus</location>
    </subcellularLocation>
    <text evidence="15">Localizes at sites of DNA damage at double-strand breaks (DSBs).</text>
</comment>
<keyword evidence="6" id="KW-0677">Repeat</keyword>